<proteinExistence type="predicted"/>
<keyword evidence="9" id="KW-1185">Reference proteome</keyword>
<accession>A0A2K9LHS8</accession>
<reference evidence="9" key="1">
    <citation type="submission" date="2017-08" db="EMBL/GenBank/DDBJ databases">
        <title>Direct submision.</title>
        <authorList>
            <person name="Kim S.-J."/>
            <person name="Rhee S.-K."/>
        </authorList>
    </citation>
    <scope>NUCLEOTIDE SEQUENCE [LARGE SCALE GENOMIC DNA]</scope>
    <source>
        <strain evidence="9">GI5</strain>
    </source>
</reference>
<evidence type="ECO:0000256" key="4">
    <source>
        <dbReference type="ARBA" id="ARBA00022989"/>
    </source>
</evidence>
<dbReference type="RefSeq" id="WP_101893256.1">
    <property type="nucleotide sequence ID" value="NZ_CP022684.1"/>
</dbReference>
<evidence type="ECO:0000313" key="8">
    <source>
        <dbReference type="EMBL" id="AUM11918.1"/>
    </source>
</evidence>
<evidence type="ECO:0000313" key="9">
    <source>
        <dbReference type="Proteomes" id="UP000235116"/>
    </source>
</evidence>
<keyword evidence="5 6" id="KW-0472">Membrane</keyword>
<evidence type="ECO:0000256" key="1">
    <source>
        <dbReference type="ARBA" id="ARBA00004651"/>
    </source>
</evidence>
<feature type="transmembrane region" description="Helical" evidence="6">
    <location>
        <begin position="111"/>
        <end position="130"/>
    </location>
</feature>
<evidence type="ECO:0000256" key="3">
    <source>
        <dbReference type="ARBA" id="ARBA00022692"/>
    </source>
</evidence>
<dbReference type="OrthoDB" id="9793824at2"/>
<keyword evidence="3 6" id="KW-0812">Transmembrane</keyword>
<dbReference type="InterPro" id="IPR010432">
    <property type="entry name" value="RDD"/>
</dbReference>
<dbReference type="AlphaFoldDB" id="A0A2K9LHS8"/>
<dbReference type="PANTHER" id="PTHR36115">
    <property type="entry name" value="PROLINE-RICH ANTIGEN HOMOLOG-RELATED"/>
    <property type="match status" value="1"/>
</dbReference>
<gene>
    <name evidence="8" type="ORF">Kalk_05530</name>
</gene>
<keyword evidence="4 6" id="KW-1133">Transmembrane helix</keyword>
<keyword evidence="2" id="KW-1003">Cell membrane</keyword>
<comment type="subcellular location">
    <subcellularLocation>
        <location evidence="1">Cell membrane</location>
        <topology evidence="1">Multi-pass membrane protein</topology>
    </subcellularLocation>
</comment>
<evidence type="ECO:0000256" key="6">
    <source>
        <dbReference type="SAM" id="Phobius"/>
    </source>
</evidence>
<dbReference type="InterPro" id="IPR051791">
    <property type="entry name" value="Pra-immunoreactive"/>
</dbReference>
<evidence type="ECO:0000259" key="7">
    <source>
        <dbReference type="Pfam" id="PF06271"/>
    </source>
</evidence>
<protein>
    <recommendedName>
        <fullName evidence="7">RDD domain-containing protein</fullName>
    </recommendedName>
</protein>
<feature type="domain" description="RDD" evidence="7">
    <location>
        <begin position="16"/>
        <end position="143"/>
    </location>
</feature>
<dbReference type="KEGG" id="kak:Kalk_05530"/>
<dbReference type="Proteomes" id="UP000235116">
    <property type="component" value="Chromosome"/>
</dbReference>
<name>A0A2K9LHS8_9GAMM</name>
<sequence>MTDSSKTFSYVDYPSAGLLRRFASMVYDALIVFALWFLIALVFLGITGAEHSSKDLQRTLFPLLLTGTFLFYYWFWSHGGQTLGMRAWRLQVVDGNLDGRPVNLAQSLSRFLMAILSLGCFGLGYFWLLISSSGDTWHDSLSNTRTLVLPKEINKKVVPAKRH</sequence>
<feature type="transmembrane region" description="Helical" evidence="6">
    <location>
        <begin position="59"/>
        <end position="76"/>
    </location>
</feature>
<evidence type="ECO:0000256" key="5">
    <source>
        <dbReference type="ARBA" id="ARBA00023136"/>
    </source>
</evidence>
<evidence type="ECO:0000256" key="2">
    <source>
        <dbReference type="ARBA" id="ARBA00022475"/>
    </source>
</evidence>
<feature type="transmembrane region" description="Helical" evidence="6">
    <location>
        <begin position="25"/>
        <end position="47"/>
    </location>
</feature>
<organism evidence="8 9">
    <name type="scientific">Ketobacter alkanivorans</name>
    <dbReference type="NCBI Taxonomy" id="1917421"/>
    <lineage>
        <taxon>Bacteria</taxon>
        <taxon>Pseudomonadati</taxon>
        <taxon>Pseudomonadota</taxon>
        <taxon>Gammaproteobacteria</taxon>
        <taxon>Pseudomonadales</taxon>
        <taxon>Ketobacteraceae</taxon>
        <taxon>Ketobacter</taxon>
    </lineage>
</organism>
<dbReference type="GO" id="GO:0005886">
    <property type="term" value="C:plasma membrane"/>
    <property type="evidence" value="ECO:0007669"/>
    <property type="project" value="UniProtKB-SubCell"/>
</dbReference>
<dbReference type="PANTHER" id="PTHR36115:SF10">
    <property type="entry name" value="RDD DOMAIN-CONTAINING PROTEIN"/>
    <property type="match status" value="1"/>
</dbReference>
<dbReference type="EMBL" id="CP022684">
    <property type="protein sequence ID" value="AUM11918.1"/>
    <property type="molecule type" value="Genomic_DNA"/>
</dbReference>
<dbReference type="Pfam" id="PF06271">
    <property type="entry name" value="RDD"/>
    <property type="match status" value="1"/>
</dbReference>